<evidence type="ECO:0000313" key="5">
    <source>
        <dbReference type="EMBL" id="GAU29646.1"/>
    </source>
</evidence>
<evidence type="ECO:0000256" key="1">
    <source>
        <dbReference type="ARBA" id="ARBA00022491"/>
    </source>
</evidence>
<evidence type="ECO:0000256" key="3">
    <source>
        <dbReference type="ARBA" id="ARBA00023163"/>
    </source>
</evidence>
<gene>
    <name evidence="5" type="ORF">TSUD_52980</name>
</gene>
<keyword evidence="3" id="KW-0804">Transcription</keyword>
<reference evidence="6" key="1">
    <citation type="journal article" date="2017" name="Front. Plant Sci.">
        <title>Climate Clever Clovers: New Paradigm to Reduce the Environmental Footprint of Ruminants by Breeding Low Methanogenic Forages Utilizing Haplotype Variation.</title>
        <authorList>
            <person name="Kaur P."/>
            <person name="Appels R."/>
            <person name="Bayer P.E."/>
            <person name="Keeble-Gagnere G."/>
            <person name="Wang J."/>
            <person name="Hirakawa H."/>
            <person name="Shirasawa K."/>
            <person name="Vercoe P."/>
            <person name="Stefanova K."/>
            <person name="Durmic Z."/>
            <person name="Nichols P."/>
            <person name="Revell C."/>
            <person name="Isobe S.N."/>
            <person name="Edwards D."/>
            <person name="Erskine W."/>
        </authorList>
    </citation>
    <scope>NUCLEOTIDE SEQUENCE [LARGE SCALE GENOMIC DNA]</scope>
    <source>
        <strain evidence="6">cv. Daliak</strain>
    </source>
</reference>
<dbReference type="Proteomes" id="UP000242715">
    <property type="component" value="Unassembled WGS sequence"/>
</dbReference>
<keyword evidence="2" id="KW-0805">Transcription regulation</keyword>
<evidence type="ECO:0000313" key="6">
    <source>
        <dbReference type="Proteomes" id="UP000242715"/>
    </source>
</evidence>
<evidence type="ECO:0000256" key="2">
    <source>
        <dbReference type="ARBA" id="ARBA00023015"/>
    </source>
</evidence>
<keyword evidence="6" id="KW-1185">Reference proteome</keyword>
<proteinExistence type="predicted"/>
<dbReference type="InterPro" id="IPR040356">
    <property type="entry name" value="SPEAR"/>
</dbReference>
<sequence>MNQNSSSSHLPLNLPPLGEFRSSLSMQHLDGKVVPSTVSLPNSGVFGNVPKFWNSHELDFEKENGLPFLPTLPFDSNQIWPMPNWVNNSAGTSSPHVPQLSIEPPSNQNYSFNGTPVRPAEKMMIGMKRPYPFSLDFTQAPAFNYKLPPNAEIGTNARRTLCENESGSSNSDPNSKRRDKGIKELDGSFLTLAPPSSASSPSPEEHVEDRFHTGYKLVNQQKQPLYSFIIPAAKETQNGQPALRIQNGHEVEENIDLNLKL</sequence>
<dbReference type="AlphaFoldDB" id="A0A2Z6MAR7"/>
<name>A0A2Z6MAR7_TRISU</name>
<evidence type="ECO:0000256" key="4">
    <source>
        <dbReference type="SAM" id="MobiDB-lite"/>
    </source>
</evidence>
<dbReference type="OrthoDB" id="1926221at2759"/>
<accession>A0A2Z6MAR7</accession>
<feature type="compositionally biased region" description="Low complexity" evidence="4">
    <location>
        <begin position="193"/>
        <end position="202"/>
    </location>
</feature>
<protein>
    <submittedName>
        <fullName evidence="5">Uncharacterized protein</fullName>
    </submittedName>
</protein>
<dbReference type="EMBL" id="DF973402">
    <property type="protein sequence ID" value="GAU29646.1"/>
    <property type="molecule type" value="Genomic_DNA"/>
</dbReference>
<feature type="region of interest" description="Disordered" evidence="4">
    <location>
        <begin position="189"/>
        <end position="209"/>
    </location>
</feature>
<dbReference type="PANTHER" id="PTHR33388:SF1">
    <property type="entry name" value="PROTEIN SPEAR2"/>
    <property type="match status" value="1"/>
</dbReference>
<dbReference type="GO" id="GO:0003700">
    <property type="term" value="F:DNA-binding transcription factor activity"/>
    <property type="evidence" value="ECO:0007669"/>
    <property type="project" value="InterPro"/>
</dbReference>
<dbReference type="PANTHER" id="PTHR33388">
    <property type="entry name" value="OS01G0212500 PROTEIN"/>
    <property type="match status" value="1"/>
</dbReference>
<organism evidence="5 6">
    <name type="scientific">Trifolium subterraneum</name>
    <name type="common">Subterranean clover</name>
    <dbReference type="NCBI Taxonomy" id="3900"/>
    <lineage>
        <taxon>Eukaryota</taxon>
        <taxon>Viridiplantae</taxon>
        <taxon>Streptophyta</taxon>
        <taxon>Embryophyta</taxon>
        <taxon>Tracheophyta</taxon>
        <taxon>Spermatophyta</taxon>
        <taxon>Magnoliopsida</taxon>
        <taxon>eudicotyledons</taxon>
        <taxon>Gunneridae</taxon>
        <taxon>Pentapetalae</taxon>
        <taxon>rosids</taxon>
        <taxon>fabids</taxon>
        <taxon>Fabales</taxon>
        <taxon>Fabaceae</taxon>
        <taxon>Papilionoideae</taxon>
        <taxon>50 kb inversion clade</taxon>
        <taxon>NPAAA clade</taxon>
        <taxon>Hologalegina</taxon>
        <taxon>IRL clade</taxon>
        <taxon>Trifolieae</taxon>
        <taxon>Trifolium</taxon>
    </lineage>
</organism>
<keyword evidence="1" id="KW-0678">Repressor</keyword>